<keyword evidence="10 15" id="KW-0443">Lipid metabolism</keyword>
<comment type="caution">
    <text evidence="18">The sequence shown here is derived from an EMBL/GenBank/DDBJ whole genome shotgun (WGS) entry which is preliminary data.</text>
</comment>
<dbReference type="Gene3D" id="3.30.230.10">
    <property type="match status" value="1"/>
</dbReference>
<evidence type="ECO:0000256" key="2">
    <source>
        <dbReference type="ARBA" id="ARBA00008831"/>
    </source>
</evidence>
<keyword evidence="8" id="KW-0752">Steroid biosynthesis</keyword>
<evidence type="ECO:0000313" key="19">
    <source>
        <dbReference type="Proteomes" id="UP000719412"/>
    </source>
</evidence>
<evidence type="ECO:0000256" key="15">
    <source>
        <dbReference type="PIRNR" id="PIRNR015950"/>
    </source>
</evidence>
<evidence type="ECO:0000256" key="7">
    <source>
        <dbReference type="ARBA" id="ARBA00022840"/>
    </source>
</evidence>
<evidence type="ECO:0000256" key="3">
    <source>
        <dbReference type="ARBA" id="ARBA00012296"/>
    </source>
</evidence>
<dbReference type="PIRSF" id="PIRSF015950">
    <property type="entry name" value="Mev_P_decrbx"/>
    <property type="match status" value="1"/>
</dbReference>
<dbReference type="GO" id="GO:0004163">
    <property type="term" value="F:diphosphomevalonate decarboxylase activity"/>
    <property type="evidence" value="ECO:0007669"/>
    <property type="project" value="UniProtKB-EC"/>
</dbReference>
<keyword evidence="11" id="KW-1207">Sterol metabolism</keyword>
<evidence type="ECO:0000256" key="6">
    <source>
        <dbReference type="ARBA" id="ARBA00022741"/>
    </source>
</evidence>
<organism evidence="18 19">
    <name type="scientific">Tenebrio molitor</name>
    <name type="common">Yellow mealworm beetle</name>
    <dbReference type="NCBI Taxonomy" id="7067"/>
    <lineage>
        <taxon>Eukaryota</taxon>
        <taxon>Metazoa</taxon>
        <taxon>Ecdysozoa</taxon>
        <taxon>Arthropoda</taxon>
        <taxon>Hexapoda</taxon>
        <taxon>Insecta</taxon>
        <taxon>Pterygota</taxon>
        <taxon>Neoptera</taxon>
        <taxon>Endopterygota</taxon>
        <taxon>Coleoptera</taxon>
        <taxon>Polyphaga</taxon>
        <taxon>Cucujiformia</taxon>
        <taxon>Tenebrionidae</taxon>
        <taxon>Tenebrio</taxon>
    </lineage>
</organism>
<dbReference type="Proteomes" id="UP000719412">
    <property type="component" value="Unassembled WGS sequence"/>
</dbReference>
<evidence type="ECO:0000256" key="1">
    <source>
        <dbReference type="ARBA" id="ARBA00003812"/>
    </source>
</evidence>
<evidence type="ECO:0000256" key="8">
    <source>
        <dbReference type="ARBA" id="ARBA00022955"/>
    </source>
</evidence>
<keyword evidence="19" id="KW-1185">Reference proteome</keyword>
<dbReference type="GO" id="GO:0016126">
    <property type="term" value="P:sterol biosynthetic process"/>
    <property type="evidence" value="ECO:0007669"/>
    <property type="project" value="UniProtKB-KW"/>
</dbReference>
<dbReference type="InterPro" id="IPR041431">
    <property type="entry name" value="Mvd1_C"/>
</dbReference>
<dbReference type="Pfam" id="PF22700">
    <property type="entry name" value="MVD-like_N"/>
    <property type="match status" value="1"/>
</dbReference>
<keyword evidence="9" id="KW-0756">Sterol biosynthesis</keyword>
<dbReference type="InterPro" id="IPR053859">
    <property type="entry name" value="MVD-like_N"/>
</dbReference>
<sequence>MASPTFTENKFWLNNKETDFNNERLSNCLAEVTKRADPKCGDLLKWKLHICSENNFPTAAGLASSAAGYACLVSTLAALYQVEGDISAIARRGSGSACRSIYGGFVRWHKGEESGGGDSIATQIVPATHWPQMRVVVLVVNDEQKKYSSTSGMKRSVETSQFLELRAAKVVPKRVEEMVGAIERRDFEAFARVTMQDSNQFHSVCLDTYPPCFYMNDVSRAVVELVHLYNEYRGATKVAYTFDAGPNACLYLLEDDVDEVVTLVNDIFPSVSDPREYFRGLPLNLKNSGNLQEALKLKPNSPGLLKYIIHTKIGDGPKILTTPSEHLLTENGLPKNL</sequence>
<evidence type="ECO:0000256" key="9">
    <source>
        <dbReference type="ARBA" id="ARBA00023011"/>
    </source>
</evidence>
<comment type="similarity">
    <text evidence="2 15">Belongs to the diphosphomevalonate decarboxylase family.</text>
</comment>
<evidence type="ECO:0000256" key="11">
    <source>
        <dbReference type="ARBA" id="ARBA00023166"/>
    </source>
</evidence>
<dbReference type="EC" id="4.1.1.33" evidence="3 15"/>
<reference evidence="18" key="2">
    <citation type="submission" date="2021-08" db="EMBL/GenBank/DDBJ databases">
        <authorList>
            <person name="Eriksson T."/>
        </authorList>
    </citation>
    <scope>NUCLEOTIDE SEQUENCE</scope>
    <source>
        <strain evidence="18">Stoneville</strain>
        <tissue evidence="18">Whole head</tissue>
    </source>
</reference>
<dbReference type="GO" id="GO:0005829">
    <property type="term" value="C:cytosol"/>
    <property type="evidence" value="ECO:0007669"/>
    <property type="project" value="InterPro"/>
</dbReference>
<dbReference type="AlphaFoldDB" id="A0A8J6HNA6"/>
<comment type="function">
    <text evidence="1">Catalyzes the ATP dependent decarboxylation of (R)-5-diphosphomevalonate to form isopentenyl diphosphate (IPP). Functions in the mevalonate (MVA) pathway leading to isopentenyl diphosphate (IPP), a key precursor for the biosynthesis of isoprenoids and sterol synthesis.</text>
</comment>
<dbReference type="GO" id="GO:0019287">
    <property type="term" value="P:isopentenyl diphosphate biosynthetic process, mevalonate pathway"/>
    <property type="evidence" value="ECO:0007669"/>
    <property type="project" value="InterPro"/>
</dbReference>
<proteinExistence type="inferred from homology"/>
<keyword evidence="12" id="KW-0753">Steroid metabolism</keyword>
<dbReference type="InterPro" id="IPR029765">
    <property type="entry name" value="Mev_diP_decarb"/>
</dbReference>
<comment type="catalytic activity">
    <reaction evidence="14 15">
        <text>(R)-5-diphosphomevalonate + ATP = isopentenyl diphosphate + ADP + phosphate + CO2</text>
        <dbReference type="Rhea" id="RHEA:23732"/>
        <dbReference type="ChEBI" id="CHEBI:16526"/>
        <dbReference type="ChEBI" id="CHEBI:30616"/>
        <dbReference type="ChEBI" id="CHEBI:43474"/>
        <dbReference type="ChEBI" id="CHEBI:57557"/>
        <dbReference type="ChEBI" id="CHEBI:128769"/>
        <dbReference type="ChEBI" id="CHEBI:456216"/>
        <dbReference type="EC" id="4.1.1.33"/>
    </reaction>
</comment>
<dbReference type="GO" id="GO:0005524">
    <property type="term" value="F:ATP binding"/>
    <property type="evidence" value="ECO:0007669"/>
    <property type="project" value="UniProtKB-UniRule"/>
</dbReference>
<evidence type="ECO:0000256" key="13">
    <source>
        <dbReference type="ARBA" id="ARBA00023239"/>
    </source>
</evidence>
<keyword evidence="5" id="KW-0444">Lipid biosynthesis</keyword>
<name>A0A8J6HNA6_TENMO</name>
<evidence type="ECO:0000256" key="10">
    <source>
        <dbReference type="ARBA" id="ARBA00023098"/>
    </source>
</evidence>
<gene>
    <name evidence="18" type="ORF">GEV33_005230</name>
</gene>
<dbReference type="SUPFAM" id="SSF54211">
    <property type="entry name" value="Ribosomal protein S5 domain 2-like"/>
    <property type="match status" value="1"/>
</dbReference>
<dbReference type="NCBIfam" id="TIGR01240">
    <property type="entry name" value="mevDPdecarb"/>
    <property type="match status" value="1"/>
</dbReference>
<dbReference type="FunFam" id="3.30.70.890:FF:000005">
    <property type="entry name" value="Diphosphomevalonate decarboxylase"/>
    <property type="match status" value="1"/>
</dbReference>
<protein>
    <recommendedName>
        <fullName evidence="4 15">Diphosphomevalonate decarboxylase</fullName>
        <ecNumber evidence="3 15">4.1.1.33</ecNumber>
    </recommendedName>
</protein>
<dbReference type="SUPFAM" id="SSF55060">
    <property type="entry name" value="GHMP Kinase, C-terminal domain"/>
    <property type="match status" value="1"/>
</dbReference>
<evidence type="ECO:0000256" key="14">
    <source>
        <dbReference type="ARBA" id="ARBA00048154"/>
    </source>
</evidence>
<dbReference type="Gene3D" id="3.30.70.890">
    <property type="entry name" value="GHMP kinase, C-terminal domain"/>
    <property type="match status" value="1"/>
</dbReference>
<evidence type="ECO:0000256" key="4">
    <source>
        <dbReference type="ARBA" id="ARBA00019335"/>
    </source>
</evidence>
<evidence type="ECO:0000256" key="5">
    <source>
        <dbReference type="ARBA" id="ARBA00022516"/>
    </source>
</evidence>
<feature type="domain" description="Diphosphomevalonate decarboxylase-like N-terminal" evidence="17">
    <location>
        <begin position="3"/>
        <end position="121"/>
    </location>
</feature>
<feature type="domain" description="Mvd1 C-terminal" evidence="16">
    <location>
        <begin position="135"/>
        <end position="320"/>
    </location>
</feature>
<reference evidence="18" key="1">
    <citation type="journal article" date="2020" name="J Insects Food Feed">
        <title>The yellow mealworm (Tenebrio molitor) genome: a resource for the emerging insects as food and feed industry.</title>
        <authorList>
            <person name="Eriksson T."/>
            <person name="Andere A."/>
            <person name="Kelstrup H."/>
            <person name="Emery V."/>
            <person name="Picard C."/>
        </authorList>
    </citation>
    <scope>NUCLEOTIDE SEQUENCE</scope>
    <source>
        <strain evidence="18">Stoneville</strain>
        <tissue evidence="18">Whole head</tissue>
    </source>
</reference>
<evidence type="ECO:0000259" key="17">
    <source>
        <dbReference type="Pfam" id="PF22700"/>
    </source>
</evidence>
<dbReference type="PANTHER" id="PTHR10977:SF3">
    <property type="entry name" value="DIPHOSPHOMEVALONATE DECARBOXYLASE"/>
    <property type="match status" value="1"/>
</dbReference>
<evidence type="ECO:0000259" key="16">
    <source>
        <dbReference type="Pfam" id="PF18376"/>
    </source>
</evidence>
<dbReference type="InterPro" id="IPR005935">
    <property type="entry name" value="Mev_decarb"/>
</dbReference>
<dbReference type="InterPro" id="IPR014721">
    <property type="entry name" value="Ribsml_uS5_D2-typ_fold_subgr"/>
</dbReference>
<keyword evidence="7 15" id="KW-0067">ATP-binding</keyword>
<keyword evidence="13 15" id="KW-0456">Lyase</keyword>
<evidence type="ECO:0000313" key="18">
    <source>
        <dbReference type="EMBL" id="KAH0817562.1"/>
    </source>
</evidence>
<accession>A0A8J6HNA6</accession>
<dbReference type="Pfam" id="PF18376">
    <property type="entry name" value="MDD_C"/>
    <property type="match status" value="1"/>
</dbReference>
<dbReference type="InterPro" id="IPR036554">
    <property type="entry name" value="GHMP_kinase_C_sf"/>
</dbReference>
<evidence type="ECO:0000256" key="12">
    <source>
        <dbReference type="ARBA" id="ARBA00023221"/>
    </source>
</evidence>
<dbReference type="PANTHER" id="PTHR10977">
    <property type="entry name" value="DIPHOSPHOMEVALONATE DECARBOXYLASE"/>
    <property type="match status" value="1"/>
</dbReference>
<dbReference type="InterPro" id="IPR020568">
    <property type="entry name" value="Ribosomal_Su5_D2-typ_SF"/>
</dbReference>
<keyword evidence="6 15" id="KW-0547">Nucleotide-binding</keyword>
<dbReference type="EMBL" id="JABDTM020019256">
    <property type="protein sequence ID" value="KAH0817562.1"/>
    <property type="molecule type" value="Genomic_DNA"/>
</dbReference>